<evidence type="ECO:0000313" key="16">
    <source>
        <dbReference type="Proteomes" id="UP000198862"/>
    </source>
</evidence>
<keyword evidence="7 12" id="KW-0798">TonB box</keyword>
<dbReference type="InterPro" id="IPR012910">
    <property type="entry name" value="Plug_dom"/>
</dbReference>
<dbReference type="EMBL" id="FOLO01000002">
    <property type="protein sequence ID" value="SFB89944.1"/>
    <property type="molecule type" value="Genomic_DNA"/>
</dbReference>
<dbReference type="PANTHER" id="PTHR30069:SF29">
    <property type="entry name" value="HEMOGLOBIN AND HEMOGLOBIN-HAPTOGLOBIN-BINDING PROTEIN 1-RELATED"/>
    <property type="match status" value="1"/>
</dbReference>
<dbReference type="GO" id="GO:0044718">
    <property type="term" value="P:siderophore transmembrane transport"/>
    <property type="evidence" value="ECO:0007669"/>
    <property type="project" value="TreeGrafter"/>
</dbReference>
<keyword evidence="8 11" id="KW-0472">Membrane</keyword>
<evidence type="ECO:0000259" key="13">
    <source>
        <dbReference type="Pfam" id="PF00593"/>
    </source>
</evidence>
<evidence type="ECO:0000256" key="6">
    <source>
        <dbReference type="ARBA" id="ARBA00022729"/>
    </source>
</evidence>
<evidence type="ECO:0000256" key="3">
    <source>
        <dbReference type="ARBA" id="ARBA00022448"/>
    </source>
</evidence>
<name>A0A1I1ES37_9GAMM</name>
<evidence type="ECO:0000256" key="7">
    <source>
        <dbReference type="ARBA" id="ARBA00023077"/>
    </source>
</evidence>
<dbReference type="Proteomes" id="UP000198862">
    <property type="component" value="Unassembled WGS sequence"/>
</dbReference>
<evidence type="ECO:0000256" key="12">
    <source>
        <dbReference type="RuleBase" id="RU003357"/>
    </source>
</evidence>
<dbReference type="InterPro" id="IPR039426">
    <property type="entry name" value="TonB-dep_rcpt-like"/>
</dbReference>
<evidence type="ECO:0000256" key="10">
    <source>
        <dbReference type="ARBA" id="ARBA00023237"/>
    </source>
</evidence>
<feature type="domain" description="TonB-dependent receptor plug" evidence="14">
    <location>
        <begin position="26"/>
        <end position="130"/>
    </location>
</feature>
<dbReference type="Gene3D" id="2.40.170.20">
    <property type="entry name" value="TonB-dependent receptor, beta-barrel domain"/>
    <property type="match status" value="1"/>
</dbReference>
<organism evidence="15 16">
    <name type="scientific">Pseudoalteromonas denitrificans DSM 6059</name>
    <dbReference type="NCBI Taxonomy" id="1123010"/>
    <lineage>
        <taxon>Bacteria</taxon>
        <taxon>Pseudomonadati</taxon>
        <taxon>Pseudomonadota</taxon>
        <taxon>Gammaproteobacteria</taxon>
        <taxon>Alteromonadales</taxon>
        <taxon>Pseudoalteromonadaceae</taxon>
        <taxon>Pseudoalteromonas</taxon>
    </lineage>
</organism>
<dbReference type="InterPro" id="IPR036942">
    <property type="entry name" value="Beta-barrel_TonB_sf"/>
</dbReference>
<dbReference type="InterPro" id="IPR037066">
    <property type="entry name" value="Plug_dom_sf"/>
</dbReference>
<keyword evidence="5 11" id="KW-0812">Transmembrane</keyword>
<dbReference type="SUPFAM" id="SSF56935">
    <property type="entry name" value="Porins"/>
    <property type="match status" value="1"/>
</dbReference>
<comment type="subcellular location">
    <subcellularLocation>
        <location evidence="1 11">Cell outer membrane</location>
        <topology evidence="1 11">Multi-pass membrane protein</topology>
    </subcellularLocation>
</comment>
<evidence type="ECO:0000256" key="5">
    <source>
        <dbReference type="ARBA" id="ARBA00022692"/>
    </source>
</evidence>
<dbReference type="Gene3D" id="2.170.130.10">
    <property type="entry name" value="TonB-dependent receptor, plug domain"/>
    <property type="match status" value="1"/>
</dbReference>
<dbReference type="PANTHER" id="PTHR30069">
    <property type="entry name" value="TONB-DEPENDENT OUTER MEMBRANE RECEPTOR"/>
    <property type="match status" value="1"/>
</dbReference>
<dbReference type="AlphaFoldDB" id="A0A1I1ES37"/>
<evidence type="ECO:0000256" key="11">
    <source>
        <dbReference type="PROSITE-ProRule" id="PRU01360"/>
    </source>
</evidence>
<gene>
    <name evidence="15" type="ORF">SAMN02745724_00416</name>
</gene>
<dbReference type="Pfam" id="PF00593">
    <property type="entry name" value="TonB_dep_Rec_b-barrel"/>
    <property type="match status" value="1"/>
</dbReference>
<keyword evidence="3 11" id="KW-0813">Transport</keyword>
<keyword evidence="4 11" id="KW-1134">Transmembrane beta strand</keyword>
<keyword evidence="16" id="KW-1185">Reference proteome</keyword>
<feature type="domain" description="TonB-dependent receptor-like beta-barrel" evidence="13">
    <location>
        <begin position="279"/>
        <end position="651"/>
    </location>
</feature>
<dbReference type="PROSITE" id="PS52016">
    <property type="entry name" value="TONB_DEPENDENT_REC_3"/>
    <property type="match status" value="1"/>
</dbReference>
<evidence type="ECO:0000256" key="2">
    <source>
        <dbReference type="ARBA" id="ARBA00008143"/>
    </source>
</evidence>
<keyword evidence="6" id="KW-0732">Signal</keyword>
<dbReference type="GO" id="GO:0015344">
    <property type="term" value="F:siderophore uptake transmembrane transporter activity"/>
    <property type="evidence" value="ECO:0007669"/>
    <property type="project" value="TreeGrafter"/>
</dbReference>
<evidence type="ECO:0000256" key="4">
    <source>
        <dbReference type="ARBA" id="ARBA00022452"/>
    </source>
</evidence>
<evidence type="ECO:0000256" key="1">
    <source>
        <dbReference type="ARBA" id="ARBA00004571"/>
    </source>
</evidence>
<proteinExistence type="inferred from homology"/>
<keyword evidence="9" id="KW-0675">Receptor</keyword>
<dbReference type="Pfam" id="PF07715">
    <property type="entry name" value="Plug"/>
    <property type="match status" value="1"/>
</dbReference>
<dbReference type="STRING" id="1123010.SAMN02745724_00416"/>
<dbReference type="RefSeq" id="WP_091979391.1">
    <property type="nucleotide sequence ID" value="NZ_FOLO01000002.1"/>
</dbReference>
<evidence type="ECO:0000313" key="15">
    <source>
        <dbReference type="EMBL" id="SFB89944.1"/>
    </source>
</evidence>
<dbReference type="GO" id="GO:0009279">
    <property type="term" value="C:cell outer membrane"/>
    <property type="evidence" value="ECO:0007669"/>
    <property type="project" value="UniProtKB-SubCell"/>
</dbReference>
<reference evidence="15 16" key="1">
    <citation type="submission" date="2016-10" db="EMBL/GenBank/DDBJ databases">
        <authorList>
            <person name="de Groot N.N."/>
        </authorList>
    </citation>
    <scope>NUCLEOTIDE SEQUENCE [LARGE SCALE GENOMIC DNA]</scope>
    <source>
        <strain evidence="15 16">DSM 6059</strain>
    </source>
</reference>
<accession>A0A1I1ES37</accession>
<sequence>MDLFSLSIEALGEVIIKSASGFEEKVIEAPTAVTIISEQMIVNSGVYTLRDLLTLYVPSFVQVQDQNEYNVSFRGIYTSSQQKFLILLNGHRLNSRAYSMANPDHAISLEKIKRIEVLRGPGSSVHGNIALTSVVNIISKSGESVAGFVGSTEFGNYGYKELYFEFGNKKNKIDYFSWFKFVESDGEKVLIKPEDDYSPKPNVMPVYSVLDGFFNEASYDLGLTIKVDDSWSFLVNHRQGHYIEPLTTGGISGEAYSIKNIPLVNGVSPGAMSTWWHYYLKNDWNVNNRNNLHIKVYYDSNDIKGPVVINAQTNAFVDVAWQEYDYGLSVQWLHDFNWAQLLLGIDFDDTKLTNSQATAGSNGVITGPILFNGEPVLKLGKESILSTYLQYKQPIFKKLKLNAGVRFDAKKRLTGTDIKEVSPRIALLYNKGNSIYKLSYAKSFVDPPYWNRYSSFASFRGSSDLKPEILKSIQFTPEFHFLNKRSQLKFNLYHNEYTDIVFRKKTALPNEPLFINAGKLKTIGIEPEFTYQFEKRTFRFIGSYYKIKKSEGYSADNNEIYNIPRYQFNLIFDQKLNDIVSYQLSLKYIGSRKSPINIAFNNVPVEDPFPNEGVEYQVPENMLPPTFLSNMNIRWQIPSLPMVVTFNVKNIFDKTWRQGGTVVHPYQQTGRWFKFGAEYKF</sequence>
<dbReference type="InterPro" id="IPR000531">
    <property type="entry name" value="Beta-barrel_TonB"/>
</dbReference>
<keyword evidence="10 11" id="KW-0998">Cell outer membrane</keyword>
<dbReference type="OrthoDB" id="9764669at2"/>
<protein>
    <submittedName>
        <fullName evidence="15">Iron complex outermembrane recepter protein</fullName>
    </submittedName>
</protein>
<evidence type="ECO:0000256" key="8">
    <source>
        <dbReference type="ARBA" id="ARBA00023136"/>
    </source>
</evidence>
<evidence type="ECO:0000259" key="14">
    <source>
        <dbReference type="Pfam" id="PF07715"/>
    </source>
</evidence>
<evidence type="ECO:0000256" key="9">
    <source>
        <dbReference type="ARBA" id="ARBA00023170"/>
    </source>
</evidence>
<comment type="similarity">
    <text evidence="2">Belongs to the TonB-dependent receptor family. Hemoglobin/haptoglobin binding protein subfamily.</text>
</comment>